<feature type="region of interest" description="Disordered" evidence="1">
    <location>
        <begin position="35"/>
        <end position="91"/>
    </location>
</feature>
<evidence type="ECO:0000256" key="1">
    <source>
        <dbReference type="SAM" id="MobiDB-lite"/>
    </source>
</evidence>
<reference evidence="2 3" key="1">
    <citation type="journal article" date="2021" name="bioRxiv">
        <title>Chromosome-scale and haplotype-resolved genome assembly of a tetraploid potato cultivar.</title>
        <authorList>
            <person name="Sun H."/>
            <person name="Jiao W.-B."/>
            <person name="Krause K."/>
            <person name="Campoy J.A."/>
            <person name="Goel M."/>
            <person name="Folz-Donahue K."/>
            <person name="Kukat C."/>
            <person name="Huettel B."/>
            <person name="Schneeberger K."/>
        </authorList>
    </citation>
    <scope>NUCLEOTIDE SEQUENCE [LARGE SCALE GENOMIC DNA]</scope>
    <source>
        <strain evidence="2">SolTubOtavaFocal</strain>
        <tissue evidence="2">Leaves</tissue>
    </source>
</reference>
<comment type="caution">
    <text evidence="2">The sequence shown here is derived from an EMBL/GenBank/DDBJ whole genome shotgun (WGS) entry which is preliminary data.</text>
</comment>
<feature type="compositionally biased region" description="Low complexity" evidence="1">
    <location>
        <begin position="35"/>
        <end position="48"/>
    </location>
</feature>
<evidence type="ECO:0000313" key="2">
    <source>
        <dbReference type="EMBL" id="KAH0780834.1"/>
    </source>
</evidence>
<accession>A0ABQ7WJC3</accession>
<dbReference type="Proteomes" id="UP000826656">
    <property type="component" value="Unassembled WGS sequence"/>
</dbReference>
<sequence>MWAGVGCSAGASGAAHQPQQPTLLIPQTQQKIITALQQQQPDPPSQFQKRPLKIEGQRQQSKASSRREQQLETTPTKPETIIQQQRVDGDTRRTHALDAPRDLVVVFLQRPSQSQQKSTCDFALTTFTFFLASRDYSTSRPSFVFESRGEDRFLARLVLVRCLEKGNILYDNFSLHLFLYFVLLILENHYYDWLFAD</sequence>
<organism evidence="2 3">
    <name type="scientific">Solanum tuberosum</name>
    <name type="common">Potato</name>
    <dbReference type="NCBI Taxonomy" id="4113"/>
    <lineage>
        <taxon>Eukaryota</taxon>
        <taxon>Viridiplantae</taxon>
        <taxon>Streptophyta</taxon>
        <taxon>Embryophyta</taxon>
        <taxon>Tracheophyta</taxon>
        <taxon>Spermatophyta</taxon>
        <taxon>Magnoliopsida</taxon>
        <taxon>eudicotyledons</taxon>
        <taxon>Gunneridae</taxon>
        <taxon>Pentapetalae</taxon>
        <taxon>asterids</taxon>
        <taxon>lamiids</taxon>
        <taxon>Solanales</taxon>
        <taxon>Solanaceae</taxon>
        <taxon>Solanoideae</taxon>
        <taxon>Solaneae</taxon>
        <taxon>Solanum</taxon>
    </lineage>
</organism>
<protein>
    <submittedName>
        <fullName evidence="2">Uncharacterized protein</fullName>
    </submittedName>
</protein>
<gene>
    <name evidence="2" type="ORF">KY290_000432</name>
</gene>
<proteinExistence type="predicted"/>
<evidence type="ECO:0000313" key="3">
    <source>
        <dbReference type="Proteomes" id="UP000826656"/>
    </source>
</evidence>
<name>A0ABQ7WJC3_SOLTU</name>
<keyword evidence="3" id="KW-1185">Reference proteome</keyword>
<dbReference type="EMBL" id="JAIVGD010000001">
    <property type="protein sequence ID" value="KAH0780834.1"/>
    <property type="molecule type" value="Genomic_DNA"/>
</dbReference>
<feature type="compositionally biased region" description="Polar residues" evidence="1">
    <location>
        <begin position="71"/>
        <end position="86"/>
    </location>
</feature>